<comment type="caution">
    <text evidence="5">The sequence shown here is derived from an EMBL/GenBank/DDBJ whole genome shotgun (WGS) entry which is preliminary data.</text>
</comment>
<feature type="domain" description="Glycosyl transferase family 1" evidence="3">
    <location>
        <begin position="184"/>
        <end position="330"/>
    </location>
</feature>
<dbReference type="Pfam" id="PF13439">
    <property type="entry name" value="Glyco_transf_4"/>
    <property type="match status" value="1"/>
</dbReference>
<dbReference type="PANTHER" id="PTHR12526:SF595">
    <property type="entry name" value="BLL5217 PROTEIN"/>
    <property type="match status" value="1"/>
</dbReference>
<evidence type="ECO:0000256" key="2">
    <source>
        <dbReference type="ARBA" id="ARBA00022679"/>
    </source>
</evidence>
<evidence type="ECO:0000259" key="3">
    <source>
        <dbReference type="Pfam" id="PF00534"/>
    </source>
</evidence>
<dbReference type="InterPro" id="IPR028098">
    <property type="entry name" value="Glyco_trans_4-like_N"/>
</dbReference>
<gene>
    <name evidence="5" type="ORF">Pa4123_68150</name>
</gene>
<evidence type="ECO:0000313" key="5">
    <source>
        <dbReference type="EMBL" id="GLI01539.1"/>
    </source>
</evidence>
<keyword evidence="1" id="KW-0328">Glycosyltransferase</keyword>
<feature type="domain" description="Glycosyltransferase subfamily 4-like N-terminal" evidence="4">
    <location>
        <begin position="18"/>
        <end position="131"/>
    </location>
</feature>
<proteinExistence type="predicted"/>
<keyword evidence="2 5" id="KW-0808">Transferase</keyword>
<dbReference type="Gene3D" id="3.40.50.2000">
    <property type="entry name" value="Glycogen Phosphorylase B"/>
    <property type="match status" value="2"/>
</dbReference>
<evidence type="ECO:0000256" key="1">
    <source>
        <dbReference type="ARBA" id="ARBA00022676"/>
    </source>
</evidence>
<dbReference type="EMBL" id="BSDI01000046">
    <property type="protein sequence ID" value="GLI01539.1"/>
    <property type="molecule type" value="Genomic_DNA"/>
</dbReference>
<evidence type="ECO:0000259" key="4">
    <source>
        <dbReference type="Pfam" id="PF13439"/>
    </source>
</evidence>
<dbReference type="PANTHER" id="PTHR12526">
    <property type="entry name" value="GLYCOSYLTRANSFERASE"/>
    <property type="match status" value="1"/>
</dbReference>
<dbReference type="GO" id="GO:0016740">
    <property type="term" value="F:transferase activity"/>
    <property type="evidence" value="ECO:0007669"/>
    <property type="project" value="UniProtKB-KW"/>
</dbReference>
<accession>A0ABQ5R428</accession>
<reference evidence="5" key="1">
    <citation type="submission" date="2022-12" db="EMBL/GenBank/DDBJ databases">
        <title>New Phytohabitans aurantiacus sp. RD004123 nov., an actinomycete isolated from soil.</title>
        <authorList>
            <person name="Triningsih D.W."/>
            <person name="Harunari E."/>
            <person name="Igarashi Y."/>
        </authorList>
    </citation>
    <scope>NUCLEOTIDE SEQUENCE</scope>
    <source>
        <strain evidence="5">RD004123</strain>
    </source>
</reference>
<name>A0ABQ5R428_9ACTN</name>
<evidence type="ECO:0000313" key="6">
    <source>
        <dbReference type="Proteomes" id="UP001144280"/>
    </source>
</evidence>
<sequence>MKVLMNAGPWLPVPPRGYGGIENVVATLVPPLRELGVEVVLASVGTSALPVDELLSVYPDGQFGALQRPYNQVCGVAQAHLHGVVRALRERDDIDLVHDHVEAVGLATVAALGPDAPPALHTLHWDLAKHPDLYGGFDGGGRVRVNGVSASQLARAPEALRAHSVGHVHLATPLATGADRRPRPAKGGYLLILGRITPGKGQDLGARLAHQYGFDLILAGPVGPYRDPADLPSDADNPDARYFHEKVAPHVDGQRVRWIGTVHGQERDDLVAGAKAVLAPLRWEEPGGTFVVESLALGTPVVALARGCLPELVDDGHTGLLTDDEDELAELALAADKIDPADCMAEAARRFTPARMAMRYVELYSLIRDHVFMSIR</sequence>
<dbReference type="InterPro" id="IPR001296">
    <property type="entry name" value="Glyco_trans_1"/>
</dbReference>
<protein>
    <submittedName>
        <fullName evidence="5">Glycosyl transferase</fullName>
    </submittedName>
</protein>
<dbReference type="Pfam" id="PF00534">
    <property type="entry name" value="Glycos_transf_1"/>
    <property type="match status" value="1"/>
</dbReference>
<organism evidence="5 6">
    <name type="scientific">Phytohabitans aurantiacus</name>
    <dbReference type="NCBI Taxonomy" id="3016789"/>
    <lineage>
        <taxon>Bacteria</taxon>
        <taxon>Bacillati</taxon>
        <taxon>Actinomycetota</taxon>
        <taxon>Actinomycetes</taxon>
        <taxon>Micromonosporales</taxon>
        <taxon>Micromonosporaceae</taxon>
    </lineage>
</organism>
<dbReference type="Proteomes" id="UP001144280">
    <property type="component" value="Unassembled WGS sequence"/>
</dbReference>
<dbReference type="SUPFAM" id="SSF53756">
    <property type="entry name" value="UDP-Glycosyltransferase/glycogen phosphorylase"/>
    <property type="match status" value="1"/>
</dbReference>
<keyword evidence="6" id="KW-1185">Reference proteome</keyword>